<keyword evidence="7" id="KW-0678">Repressor</keyword>
<name>A0A1B0AK05_GLOPL</name>
<dbReference type="InterPro" id="IPR000286">
    <property type="entry name" value="HDACs"/>
</dbReference>
<dbReference type="InterPro" id="IPR003084">
    <property type="entry name" value="HDAC_I/II"/>
</dbReference>
<dbReference type="SUPFAM" id="SSF52768">
    <property type="entry name" value="Arginase/deacetylase"/>
    <property type="match status" value="1"/>
</dbReference>
<dbReference type="GO" id="GO:0141221">
    <property type="term" value="F:histone deacetylase activity, hydrolytic mechanism"/>
    <property type="evidence" value="ECO:0007669"/>
    <property type="project" value="UniProtKB-EC"/>
</dbReference>
<evidence type="ECO:0000313" key="22">
    <source>
        <dbReference type="EnsemblMetazoa" id="GPAI048237-PA"/>
    </source>
</evidence>
<dbReference type="EnsemblMetazoa" id="GPAI048237-RA">
    <property type="protein sequence ID" value="GPAI048237-PA"/>
    <property type="gene ID" value="GPAI048237"/>
</dbReference>
<feature type="binding site" evidence="19">
    <location>
        <position position="312"/>
    </location>
    <ligand>
        <name>substrate</name>
    </ligand>
</feature>
<dbReference type="GO" id="GO:0046872">
    <property type="term" value="F:metal ion binding"/>
    <property type="evidence" value="ECO:0007669"/>
    <property type="project" value="UniProtKB-KW"/>
</dbReference>
<dbReference type="InterPro" id="IPR023696">
    <property type="entry name" value="Ureohydrolase_dom_sf"/>
</dbReference>
<evidence type="ECO:0000256" key="15">
    <source>
        <dbReference type="ARBA" id="ARBA00049193"/>
    </source>
</evidence>
<dbReference type="GO" id="GO:0005694">
    <property type="term" value="C:chromosome"/>
    <property type="evidence" value="ECO:0007669"/>
    <property type="project" value="UniProtKB-SubCell"/>
</dbReference>
<dbReference type="GO" id="GO:0005634">
    <property type="term" value="C:nucleus"/>
    <property type="evidence" value="ECO:0007669"/>
    <property type="project" value="UniProtKB-SubCell"/>
</dbReference>
<evidence type="ECO:0000256" key="20">
    <source>
        <dbReference type="PIRSR" id="PIRSR037913-3"/>
    </source>
</evidence>
<keyword evidence="13 17" id="KW-0539">Nucleus</keyword>
<keyword evidence="9 17" id="KW-0378">Hydrolase</keyword>
<comment type="catalytic activity">
    <reaction evidence="14">
        <text>N(6)-acetyl-L-lysyl-[protein] + H2O = L-lysyl-[protein] + acetate</text>
        <dbReference type="Rhea" id="RHEA:58108"/>
        <dbReference type="Rhea" id="RHEA-COMP:9752"/>
        <dbReference type="Rhea" id="RHEA-COMP:10731"/>
        <dbReference type="ChEBI" id="CHEBI:15377"/>
        <dbReference type="ChEBI" id="CHEBI:29969"/>
        <dbReference type="ChEBI" id="CHEBI:30089"/>
        <dbReference type="ChEBI" id="CHEBI:61930"/>
    </reaction>
    <physiologicalReaction direction="left-to-right" evidence="14">
        <dbReference type="Rhea" id="RHEA:58109"/>
    </physiologicalReaction>
</comment>
<keyword evidence="8 20" id="KW-0479">Metal-binding</keyword>
<feature type="binding site" evidence="20">
    <location>
        <position position="186"/>
    </location>
    <ligand>
        <name>a divalent metal cation</name>
        <dbReference type="ChEBI" id="CHEBI:60240"/>
    </ligand>
</feature>
<evidence type="ECO:0000256" key="5">
    <source>
        <dbReference type="ARBA" id="ARBA00022454"/>
    </source>
</evidence>
<keyword evidence="23" id="KW-1185">Reference proteome</keyword>
<evidence type="ECO:0000256" key="9">
    <source>
        <dbReference type="ARBA" id="ARBA00022801"/>
    </source>
</evidence>
<evidence type="ECO:0000256" key="13">
    <source>
        <dbReference type="ARBA" id="ARBA00023242"/>
    </source>
</evidence>
<evidence type="ECO:0000256" key="4">
    <source>
        <dbReference type="ARBA" id="ARBA00004496"/>
    </source>
</evidence>
<comment type="subcellular location">
    <subcellularLocation>
        <location evidence="3">Chromosome</location>
    </subcellularLocation>
    <subcellularLocation>
        <location evidence="4">Cytoplasm</location>
    </subcellularLocation>
    <subcellularLocation>
        <location evidence="2 17">Nucleus</location>
    </subcellularLocation>
</comment>
<evidence type="ECO:0000259" key="21">
    <source>
        <dbReference type="Pfam" id="PF00850"/>
    </source>
</evidence>
<dbReference type="GO" id="GO:0160008">
    <property type="term" value="F:protein decrotonylase activity"/>
    <property type="evidence" value="ECO:0007669"/>
    <property type="project" value="RHEA"/>
</dbReference>
<evidence type="ECO:0000256" key="12">
    <source>
        <dbReference type="ARBA" id="ARBA00023163"/>
    </source>
</evidence>
<comment type="catalytic activity">
    <reaction evidence="15">
        <text>N(6)-(2E)-butenoyl-L-lysyl-[protein] + H2O = (2E)-2-butenoate + L-lysyl-[protein]</text>
        <dbReference type="Rhea" id="RHEA:69172"/>
        <dbReference type="Rhea" id="RHEA-COMP:9752"/>
        <dbReference type="Rhea" id="RHEA-COMP:13707"/>
        <dbReference type="ChEBI" id="CHEBI:15377"/>
        <dbReference type="ChEBI" id="CHEBI:29969"/>
        <dbReference type="ChEBI" id="CHEBI:35899"/>
        <dbReference type="ChEBI" id="CHEBI:137954"/>
    </reaction>
    <physiologicalReaction direction="left-to-right" evidence="15">
        <dbReference type="Rhea" id="RHEA:69173"/>
    </physiologicalReaction>
</comment>
<feature type="binding site" evidence="20">
    <location>
        <position position="273"/>
    </location>
    <ligand>
        <name>a divalent metal cation</name>
        <dbReference type="ChEBI" id="CHEBI:60240"/>
    </ligand>
</feature>
<evidence type="ECO:0000256" key="1">
    <source>
        <dbReference type="ARBA" id="ARBA00001968"/>
    </source>
</evidence>
<organism evidence="22 23">
    <name type="scientific">Glossina pallidipes</name>
    <name type="common">Tsetse fly</name>
    <dbReference type="NCBI Taxonomy" id="7398"/>
    <lineage>
        <taxon>Eukaryota</taxon>
        <taxon>Metazoa</taxon>
        <taxon>Ecdysozoa</taxon>
        <taxon>Arthropoda</taxon>
        <taxon>Hexapoda</taxon>
        <taxon>Insecta</taxon>
        <taxon>Pterygota</taxon>
        <taxon>Neoptera</taxon>
        <taxon>Endopterygota</taxon>
        <taxon>Diptera</taxon>
        <taxon>Brachycera</taxon>
        <taxon>Muscomorpha</taxon>
        <taxon>Hippoboscoidea</taxon>
        <taxon>Glossinidae</taxon>
        <taxon>Glossina</taxon>
    </lineage>
</organism>
<dbReference type="EC" id="3.5.1.98" evidence="17"/>
<comment type="cofactor">
    <cofactor evidence="1">
        <name>a divalent metal cation</name>
        <dbReference type="ChEBI" id="CHEBI:60240"/>
    </cofactor>
</comment>
<comment type="catalytic activity">
    <reaction evidence="16">
        <text>N(6)-acetyl-L-lysyl-[histone] + H2O = L-lysyl-[histone] + acetate</text>
        <dbReference type="Rhea" id="RHEA:58196"/>
        <dbReference type="Rhea" id="RHEA-COMP:9845"/>
        <dbReference type="Rhea" id="RHEA-COMP:11338"/>
        <dbReference type="ChEBI" id="CHEBI:15377"/>
        <dbReference type="ChEBI" id="CHEBI:29969"/>
        <dbReference type="ChEBI" id="CHEBI:30089"/>
        <dbReference type="ChEBI" id="CHEBI:61930"/>
        <dbReference type="EC" id="3.5.1.98"/>
    </reaction>
    <physiologicalReaction direction="left-to-right" evidence="16">
        <dbReference type="Rhea" id="RHEA:58197"/>
    </physiologicalReaction>
</comment>
<evidence type="ECO:0000256" key="2">
    <source>
        <dbReference type="ARBA" id="ARBA00004123"/>
    </source>
</evidence>
<dbReference type="GO" id="GO:0005737">
    <property type="term" value="C:cytoplasm"/>
    <property type="evidence" value="ECO:0007669"/>
    <property type="project" value="UniProtKB-SubCell"/>
</dbReference>
<dbReference type="STRING" id="7398.A0A1B0AK05"/>
<dbReference type="PANTHER" id="PTHR10625">
    <property type="entry name" value="HISTONE DEACETYLASE HDAC1-RELATED"/>
    <property type="match status" value="1"/>
</dbReference>
<dbReference type="Pfam" id="PF00850">
    <property type="entry name" value="Hist_deacetyl"/>
    <property type="match status" value="1"/>
</dbReference>
<evidence type="ECO:0000256" key="8">
    <source>
        <dbReference type="ARBA" id="ARBA00022723"/>
    </source>
</evidence>
<dbReference type="PIRSF" id="PIRSF037913">
    <property type="entry name" value="His_deacetylse_1"/>
    <property type="match status" value="1"/>
</dbReference>
<dbReference type="InterPro" id="IPR037138">
    <property type="entry name" value="His_deacetylse_dom_sf"/>
</dbReference>
<protein>
    <recommendedName>
        <fullName evidence="17">Histone deacetylase</fullName>
        <ecNumber evidence="17">3.5.1.98</ecNumber>
    </recommendedName>
</protein>
<feature type="domain" description="Histone deacetylase" evidence="21">
    <location>
        <begin position="22"/>
        <end position="327"/>
    </location>
</feature>
<evidence type="ECO:0000256" key="6">
    <source>
        <dbReference type="ARBA" id="ARBA00022490"/>
    </source>
</evidence>
<dbReference type="VEuPathDB" id="VectorBase:GPAI048237"/>
<feature type="binding site" evidence="19">
    <location>
        <position position="157"/>
    </location>
    <ligand>
        <name>substrate</name>
    </ligand>
</feature>
<reference evidence="22" key="2">
    <citation type="submission" date="2020-05" db="UniProtKB">
        <authorList>
            <consortium name="EnsemblMetazoa"/>
        </authorList>
    </citation>
    <scope>IDENTIFICATION</scope>
    <source>
        <strain evidence="22">IAEA</strain>
    </source>
</reference>
<evidence type="ECO:0000256" key="19">
    <source>
        <dbReference type="PIRSR" id="PIRSR037913-2"/>
    </source>
</evidence>
<evidence type="ECO:0000256" key="3">
    <source>
        <dbReference type="ARBA" id="ARBA00004286"/>
    </source>
</evidence>
<evidence type="ECO:0000256" key="11">
    <source>
        <dbReference type="ARBA" id="ARBA00023015"/>
    </source>
</evidence>
<dbReference type="PRINTS" id="PR01271">
    <property type="entry name" value="HISDACETLASE"/>
</dbReference>
<keyword evidence="10 17" id="KW-0156">Chromatin regulator</keyword>
<keyword evidence="12 17" id="KW-0804">Transcription</keyword>
<accession>A0A1B0AK05</accession>
<dbReference type="PANTHER" id="PTHR10625:SF14">
    <property type="entry name" value="HISTONE DEACETYLASE 8"/>
    <property type="match status" value="1"/>
</dbReference>
<sequence>MSRKIKYVYSDYLIKQANKNPAVKGRASLTHNLIHSYGLLEHMELVRPRVCNTADLRAFHTADYIAKLDNYENCTPKEKINDSDSVEEEDLNCSLFSEIHGLSYDCPPWRGIKSYVCCIAGSTMTASDNLVRYHKDNEIVINWCGGWHHARRDKATGFCYVNDIVLGLLVLAKKFTKILYIDLDNHHGDAVEWTFAASRRVFTLSFHQLECGYYPGTGSALRRGRDKGMGFSVNFPYKSGITGTQYIKYFKKISSKVFNYYEPEICVVQCGGDVIVGDPLGGSNLIPDDLINCVKHILDFQKPTLLLGGGGYNLQNSSRYWCLLTAAVCGISINDDIPAHNADFLTYGPDYCLTIESKLFLKNNNVDEDLDKQLQLIEDGLEKYLNCKEN</sequence>
<dbReference type="PRINTS" id="PR01270">
    <property type="entry name" value="HDASUPER"/>
</dbReference>
<evidence type="ECO:0000256" key="7">
    <source>
        <dbReference type="ARBA" id="ARBA00022491"/>
    </source>
</evidence>
<proteinExistence type="inferred from homology"/>
<keyword evidence="6" id="KW-0963">Cytoplasm</keyword>
<dbReference type="Proteomes" id="UP000092445">
    <property type="component" value="Unassembled WGS sequence"/>
</dbReference>
<dbReference type="InterPro" id="IPR023801">
    <property type="entry name" value="His_deacetylse_dom"/>
</dbReference>
<evidence type="ECO:0000256" key="14">
    <source>
        <dbReference type="ARBA" id="ARBA00049136"/>
    </source>
</evidence>
<evidence type="ECO:0000256" key="18">
    <source>
        <dbReference type="PIRSR" id="PIRSR037913-1"/>
    </source>
</evidence>
<feature type="binding site" evidence="20">
    <location>
        <position position="184"/>
    </location>
    <ligand>
        <name>a divalent metal cation</name>
        <dbReference type="ChEBI" id="CHEBI:60240"/>
    </ligand>
</feature>
<evidence type="ECO:0000256" key="10">
    <source>
        <dbReference type="ARBA" id="ARBA00022853"/>
    </source>
</evidence>
<feature type="binding site" evidence="19">
    <location>
        <position position="105"/>
    </location>
    <ligand>
        <name>substrate</name>
    </ligand>
</feature>
<reference evidence="23" key="1">
    <citation type="submission" date="2014-03" db="EMBL/GenBank/DDBJ databases">
        <authorList>
            <person name="Aksoy S."/>
            <person name="Warren W."/>
            <person name="Wilson R.K."/>
        </authorList>
    </citation>
    <scope>NUCLEOTIDE SEQUENCE [LARGE SCALE GENOMIC DNA]</scope>
    <source>
        <strain evidence="23">IAEA</strain>
    </source>
</reference>
<evidence type="ECO:0000256" key="16">
    <source>
        <dbReference type="ARBA" id="ARBA00049416"/>
    </source>
</evidence>
<evidence type="ECO:0000256" key="17">
    <source>
        <dbReference type="PIRNR" id="PIRNR037913"/>
    </source>
</evidence>
<dbReference type="GO" id="GO:0031507">
    <property type="term" value="P:heterochromatin formation"/>
    <property type="evidence" value="ECO:0007669"/>
    <property type="project" value="TreeGrafter"/>
</dbReference>
<keyword evidence="11 17" id="KW-0805">Transcription regulation</keyword>
<evidence type="ECO:0000313" key="23">
    <source>
        <dbReference type="Proteomes" id="UP000092445"/>
    </source>
</evidence>
<dbReference type="Gene3D" id="3.40.800.20">
    <property type="entry name" value="Histone deacetylase domain"/>
    <property type="match status" value="1"/>
</dbReference>
<dbReference type="AlphaFoldDB" id="A0A1B0AK05"/>
<feature type="active site" description="Proton acceptor" evidence="18">
    <location>
        <position position="149"/>
    </location>
</feature>
<keyword evidence="5" id="KW-0158">Chromosome</keyword>
<comment type="similarity">
    <text evidence="17">Belongs to the histone deacetylase family. HD Type 1 subfamily.</text>
</comment>